<organism evidence="3 4">
    <name type="scientific">Chitinimonas arctica</name>
    <dbReference type="NCBI Taxonomy" id="2594795"/>
    <lineage>
        <taxon>Bacteria</taxon>
        <taxon>Pseudomonadati</taxon>
        <taxon>Pseudomonadota</taxon>
        <taxon>Betaproteobacteria</taxon>
        <taxon>Neisseriales</taxon>
        <taxon>Chitinibacteraceae</taxon>
        <taxon>Chitinimonas</taxon>
    </lineage>
</organism>
<feature type="domain" description="PepSY" evidence="2">
    <location>
        <begin position="6"/>
        <end position="83"/>
    </location>
</feature>
<evidence type="ECO:0000259" key="2">
    <source>
        <dbReference type="Pfam" id="PF13670"/>
    </source>
</evidence>
<protein>
    <submittedName>
        <fullName evidence="3">PepSY domain-containing protein</fullName>
    </submittedName>
</protein>
<sequence>MHAAIPALIAACLASAAWAAPECTNEPRNRWMSEDSMRARLKADGYVVKKFKVVRHCYEIYGTDKSGRKVEIYLNPVTGQAVKIRVDG</sequence>
<name>A0A516SKM4_9NEIS</name>
<dbReference type="OrthoDB" id="7365433at2"/>
<dbReference type="InterPro" id="IPR025711">
    <property type="entry name" value="PepSY"/>
</dbReference>
<dbReference type="EMBL" id="CP041730">
    <property type="protein sequence ID" value="QDQ28711.1"/>
    <property type="molecule type" value="Genomic_DNA"/>
</dbReference>
<proteinExistence type="predicted"/>
<reference evidence="4" key="1">
    <citation type="submission" date="2019-07" db="EMBL/GenBank/DDBJ databases">
        <title>Chitinimonas sp. nov., isolated from Ny-Alesund, arctica soil.</title>
        <authorList>
            <person name="Xu Q."/>
            <person name="Peng F."/>
        </authorList>
    </citation>
    <scope>NUCLEOTIDE SEQUENCE [LARGE SCALE GENOMIC DNA]</scope>
    <source>
        <strain evidence="4">R3-44</strain>
    </source>
</reference>
<dbReference type="KEGG" id="cari:FNU76_21455"/>
<evidence type="ECO:0000256" key="1">
    <source>
        <dbReference type="SAM" id="SignalP"/>
    </source>
</evidence>
<evidence type="ECO:0000313" key="3">
    <source>
        <dbReference type="EMBL" id="QDQ28711.1"/>
    </source>
</evidence>
<dbReference type="Pfam" id="PF13670">
    <property type="entry name" value="PepSY_2"/>
    <property type="match status" value="1"/>
</dbReference>
<evidence type="ECO:0000313" key="4">
    <source>
        <dbReference type="Proteomes" id="UP000317550"/>
    </source>
</evidence>
<accession>A0A516SKM4</accession>
<feature type="signal peptide" evidence="1">
    <location>
        <begin position="1"/>
        <end position="19"/>
    </location>
</feature>
<dbReference type="Proteomes" id="UP000317550">
    <property type="component" value="Chromosome"/>
</dbReference>
<keyword evidence="4" id="KW-1185">Reference proteome</keyword>
<dbReference type="AlphaFoldDB" id="A0A516SKM4"/>
<feature type="chain" id="PRO_5021894806" evidence="1">
    <location>
        <begin position="20"/>
        <end position="88"/>
    </location>
</feature>
<keyword evidence="1" id="KW-0732">Signal</keyword>
<gene>
    <name evidence="3" type="ORF">FNU76_21455</name>
</gene>
<dbReference type="RefSeq" id="WP_144280094.1">
    <property type="nucleotide sequence ID" value="NZ_CP041730.1"/>
</dbReference>